<keyword evidence="3" id="KW-1003">Cell membrane</keyword>
<feature type="transmembrane region" description="Helical" evidence="9">
    <location>
        <begin position="746"/>
        <end position="766"/>
    </location>
</feature>
<feature type="transmembrane region" description="Helical" evidence="9">
    <location>
        <begin position="576"/>
        <end position="597"/>
    </location>
</feature>
<evidence type="ECO:0000256" key="6">
    <source>
        <dbReference type="ARBA" id="ARBA00023136"/>
    </source>
</evidence>
<evidence type="ECO:0000256" key="4">
    <source>
        <dbReference type="ARBA" id="ARBA00022692"/>
    </source>
</evidence>
<evidence type="ECO:0000313" key="12">
    <source>
        <dbReference type="EMBL" id="KAI3943719.1"/>
    </source>
</evidence>
<feature type="transmembrane region" description="Helical" evidence="9">
    <location>
        <begin position="663"/>
        <end position="680"/>
    </location>
</feature>
<feature type="transmembrane region" description="Helical" evidence="9">
    <location>
        <begin position="772"/>
        <end position="791"/>
    </location>
</feature>
<dbReference type="Gene3D" id="3.30.70.330">
    <property type="match status" value="1"/>
</dbReference>
<dbReference type="PROSITE" id="PS50102">
    <property type="entry name" value="RRM"/>
    <property type="match status" value="1"/>
</dbReference>
<evidence type="ECO:0000259" key="11">
    <source>
        <dbReference type="PROSITE" id="PS50102"/>
    </source>
</evidence>
<evidence type="ECO:0000256" key="1">
    <source>
        <dbReference type="ARBA" id="ARBA00004651"/>
    </source>
</evidence>
<dbReference type="SUPFAM" id="SSF54928">
    <property type="entry name" value="RNA-binding domain, RBD"/>
    <property type="match status" value="1"/>
</dbReference>
<dbReference type="InterPro" id="IPR035979">
    <property type="entry name" value="RBD_domain_sf"/>
</dbReference>
<feature type="compositionally biased region" description="Basic residues" evidence="8">
    <location>
        <begin position="911"/>
        <end position="925"/>
    </location>
</feature>
<feature type="region of interest" description="Disordered" evidence="8">
    <location>
        <begin position="1014"/>
        <end position="1116"/>
    </location>
</feature>
<feature type="transmembrane region" description="Helical" evidence="9">
    <location>
        <begin position="639"/>
        <end position="656"/>
    </location>
</feature>
<evidence type="ECO:0000256" key="8">
    <source>
        <dbReference type="SAM" id="MobiDB-lite"/>
    </source>
</evidence>
<protein>
    <recommendedName>
        <fullName evidence="11">RRM domain-containing protein</fullName>
    </recommendedName>
</protein>
<keyword evidence="4 9" id="KW-0812">Transmembrane</keyword>
<comment type="caution">
    <text evidence="12">The sequence shown here is derived from an EMBL/GenBank/DDBJ whole genome shotgun (WGS) entry which is preliminary data.</text>
</comment>
<dbReference type="EMBL" id="JAJJMB010004170">
    <property type="protein sequence ID" value="KAI3943719.1"/>
    <property type="molecule type" value="Genomic_DNA"/>
</dbReference>
<feature type="chain" id="PRO_5041927228" description="RRM domain-containing protein" evidence="10">
    <location>
        <begin position="31"/>
        <end position="1116"/>
    </location>
</feature>
<evidence type="ECO:0000256" key="2">
    <source>
        <dbReference type="ARBA" id="ARBA00005542"/>
    </source>
</evidence>
<dbReference type="Proteomes" id="UP001202328">
    <property type="component" value="Unassembled WGS sequence"/>
</dbReference>
<dbReference type="GO" id="GO:0005886">
    <property type="term" value="C:plasma membrane"/>
    <property type="evidence" value="ECO:0007669"/>
    <property type="project" value="UniProtKB-SubCell"/>
</dbReference>
<comment type="similarity">
    <text evidence="2">Belongs to the TMEM8 family.</text>
</comment>
<sequence>MVKKKNPTLGSVQNLCFFFFFFTLFLSSSGDGDDESKPYIISSLSYPESKLKPYDWNYIRVDLPTWFSSMCLSIQSDVDSNTIKHLPKSEQPMICFRDGSPPIPDVTEDSLKELVLGPLTNNSFGGIRYLLTGERCHLLQKNIMLSLTNEQITPGVFYIGLFNGIGPIRTQGKMIIRGRSYTSNANITIKGCSTPNLWGPSCNQTVGLLSCSESHDYKNLRNHSISVRNQTVENVILCRDTYSTCHHYNETKIYSLHVLRIAHQLVITAEDIRFNSTSLMNKASSTGNLTCYARHGALPSPTLHDYSGQISNSPLIIPSPKIGRWYIAVLPANQTEALRSSQENNTEMDRCYTLDWQVHECPVGKAGPNCTWQSYMLQTFQTNKANVYCYYRPDTGKPGSTNIDLVTLLSNSSVGDDFAWTYFHLDIPDGAAGKHLHISIKKDAKLNYDIYSRFGGLPSIDTWDYYYSNNNSSGNGSMFFKMHDSGDDGFKFYILNVREGTWSFGLRHQATTKGHSSEEANMLITVERCPMSCSGHGTCQTAIDASGSSLYSFCSCDRNHGGFDCSIELVDHKGHIWQSITLIASNAAAILPAYWALRQKAYSEWVLFVASGISSALYHACDVGTWCALSFHVLQFMDFWLSFMAVVSNFVYLATIGEASKRVIHTCVSILTALMAATGATKSRNVILVIIIGTVGLLVGWLIEYSTTIRSLSCSSWLSSSILERRQNIKAWLLNLMKTLRDRFRWVFVILGFLALALAGISWKVVNSKNYWIWHSIWHVSIYTASFFFFCSKVKIKDNTENQTSTAATYELARQDSFSRIHIIDKKAFVSNQSYLKSFGWKRSGRLIGFGRGNLSVRAAGSLKKKSSFFLTRSLSTSKMSHAREGRSISRSLTPPPSRIRKRSLSPSPTRLRRSRSRSRGRSRSRSREPGEVVNPGNNLYVTGLSTRVSTSDLEKHFSAEGKITECHLVTDPRTKESRGFAFIMMETVEDADRCIKYLNRSVLEGRLITVEKAKRKRGRTPTPGRYQGVKDKRGGFGGDRGDHGPIGGRRRSRSYSPRGRPTRDVRDFRDVRDGPPYFRNHRERSPPRYPPHPYSRPRSPYGRRGDDYPAYERRR</sequence>
<evidence type="ECO:0000256" key="3">
    <source>
        <dbReference type="ARBA" id="ARBA00022475"/>
    </source>
</evidence>
<comment type="subcellular location">
    <subcellularLocation>
        <location evidence="1">Cell membrane</location>
        <topology evidence="1">Multi-pass membrane protein</topology>
    </subcellularLocation>
</comment>
<dbReference type="PROSITE" id="PS00022">
    <property type="entry name" value="EGF_1"/>
    <property type="match status" value="1"/>
</dbReference>
<keyword evidence="10" id="KW-0732">Signal</keyword>
<feature type="compositionally biased region" description="Basic and acidic residues" evidence="8">
    <location>
        <begin position="1104"/>
        <end position="1116"/>
    </location>
</feature>
<accession>A0AAD4XQF3</accession>
<dbReference type="Pfam" id="PF12036">
    <property type="entry name" value="DUF3522"/>
    <property type="match status" value="1"/>
</dbReference>
<dbReference type="InterPro" id="IPR021910">
    <property type="entry name" value="NGX6/PGAP6/MYMK"/>
</dbReference>
<reference evidence="12" key="1">
    <citation type="submission" date="2022-04" db="EMBL/GenBank/DDBJ databases">
        <title>A functionally conserved STORR gene fusion in Papaver species that diverged 16.8 million years ago.</title>
        <authorList>
            <person name="Catania T."/>
        </authorList>
    </citation>
    <scope>NUCLEOTIDE SEQUENCE</scope>
    <source>
        <strain evidence="12">S-188037</strain>
    </source>
</reference>
<dbReference type="AlphaFoldDB" id="A0AAD4XQF3"/>
<dbReference type="Gene3D" id="2.60.120.260">
    <property type="entry name" value="Galactose-binding domain-like"/>
    <property type="match status" value="1"/>
</dbReference>
<keyword evidence="13" id="KW-1185">Reference proteome</keyword>
<evidence type="ECO:0000256" key="7">
    <source>
        <dbReference type="PROSITE-ProRule" id="PRU00176"/>
    </source>
</evidence>
<dbReference type="SMART" id="SM00360">
    <property type="entry name" value="RRM"/>
    <property type="match status" value="1"/>
</dbReference>
<dbReference type="Pfam" id="PF00076">
    <property type="entry name" value="RRM_1"/>
    <property type="match status" value="1"/>
</dbReference>
<evidence type="ECO:0000256" key="9">
    <source>
        <dbReference type="SAM" id="Phobius"/>
    </source>
</evidence>
<organism evidence="12 13">
    <name type="scientific">Papaver atlanticum</name>
    <dbReference type="NCBI Taxonomy" id="357466"/>
    <lineage>
        <taxon>Eukaryota</taxon>
        <taxon>Viridiplantae</taxon>
        <taxon>Streptophyta</taxon>
        <taxon>Embryophyta</taxon>
        <taxon>Tracheophyta</taxon>
        <taxon>Spermatophyta</taxon>
        <taxon>Magnoliopsida</taxon>
        <taxon>Ranunculales</taxon>
        <taxon>Papaveraceae</taxon>
        <taxon>Papaveroideae</taxon>
        <taxon>Papaver</taxon>
    </lineage>
</organism>
<feature type="signal peptide" evidence="10">
    <location>
        <begin position="1"/>
        <end position="30"/>
    </location>
</feature>
<feature type="domain" description="RRM" evidence="11">
    <location>
        <begin position="938"/>
        <end position="1016"/>
    </location>
</feature>
<gene>
    <name evidence="12" type="ORF">MKW98_004224</name>
</gene>
<dbReference type="PANTHER" id="PTHR14319">
    <property type="entry name" value="FIVE-SPAN TRANSMEMBRANE PROTEIN M83"/>
    <property type="match status" value="1"/>
</dbReference>
<dbReference type="InterPro" id="IPR000742">
    <property type="entry name" value="EGF"/>
</dbReference>
<evidence type="ECO:0000256" key="10">
    <source>
        <dbReference type="SAM" id="SignalP"/>
    </source>
</evidence>
<dbReference type="PANTHER" id="PTHR14319:SF3">
    <property type="entry name" value="TRANSMEMBRANE PROTEIN-LIKE PROTEIN"/>
    <property type="match status" value="1"/>
</dbReference>
<feature type="compositionally biased region" description="Basic and acidic residues" evidence="8">
    <location>
        <begin position="1062"/>
        <end position="1074"/>
    </location>
</feature>
<evidence type="ECO:0000256" key="5">
    <source>
        <dbReference type="ARBA" id="ARBA00022989"/>
    </source>
</evidence>
<keyword evidence="5 9" id="KW-1133">Transmembrane helix</keyword>
<dbReference type="InterPro" id="IPR000504">
    <property type="entry name" value="RRM_dom"/>
</dbReference>
<keyword evidence="7" id="KW-0694">RNA-binding</keyword>
<feature type="transmembrane region" description="Helical" evidence="9">
    <location>
        <begin position="686"/>
        <end position="703"/>
    </location>
</feature>
<feature type="region of interest" description="Disordered" evidence="8">
    <location>
        <begin position="881"/>
        <end position="939"/>
    </location>
</feature>
<dbReference type="GO" id="GO:0003723">
    <property type="term" value="F:RNA binding"/>
    <property type="evidence" value="ECO:0007669"/>
    <property type="project" value="UniProtKB-UniRule"/>
</dbReference>
<evidence type="ECO:0000313" key="13">
    <source>
        <dbReference type="Proteomes" id="UP001202328"/>
    </source>
</evidence>
<feature type="transmembrane region" description="Helical" evidence="9">
    <location>
        <begin position="606"/>
        <end position="633"/>
    </location>
</feature>
<feature type="compositionally biased region" description="Basic and acidic residues" evidence="8">
    <location>
        <begin position="1029"/>
        <end position="1044"/>
    </location>
</feature>
<dbReference type="InterPro" id="IPR012677">
    <property type="entry name" value="Nucleotide-bd_a/b_plait_sf"/>
</dbReference>
<name>A0AAD4XQF3_9MAGN</name>
<proteinExistence type="inferred from homology"/>
<keyword evidence="6 9" id="KW-0472">Membrane</keyword>